<feature type="region of interest" description="Disordered" evidence="9">
    <location>
        <begin position="1"/>
        <end position="27"/>
    </location>
</feature>
<dbReference type="SUPFAM" id="SSF48403">
    <property type="entry name" value="Ankyrin repeat"/>
    <property type="match status" value="1"/>
</dbReference>
<feature type="transmembrane region" description="Helical" evidence="8">
    <location>
        <begin position="451"/>
        <end position="474"/>
    </location>
</feature>
<evidence type="ECO:0000256" key="8">
    <source>
        <dbReference type="RuleBase" id="RU079119"/>
    </source>
</evidence>
<feature type="repeat" description="ANK" evidence="7">
    <location>
        <begin position="98"/>
        <end position="130"/>
    </location>
</feature>
<sequence length="870" mass="98538">MQTACQGDGTGEPDDPSSLHQEPVRPATQDCSSFDIVRATQYGALERVTQLVEAGADVNQPDSENVTLLHWAAINNRRDIVKYLIAKGAVVDAIGGDLASTPLHWATRQGHLSAVVILMRAGADPTLRDCEGFSCIHLAAQFGYTAIVAYLVAKGVNPNMPDRSAMTPLMWSAYKVNSLDPTRLLLTLGASHSLTDNLYGNTALHWAIIAKNNTAISILVQHGASLDLPNFRNETPMTLLGPHISATWLEHKIRDEIKEKQGRTRTWCRDKKIRWYCMVSTPLIAFYLIGMVLQSGWDYLLKLGAFITLYVAVYLMNHFVFDERLFHVLPVSIYFATKMWIYVTWIFWLGIHAAWYLWLLFVGGSVPLWICFLQSWRGDPGIITATHEDKLNTIIELAESGGFEPQWFCSSCLVRRPIRSKHCATCDRCVARFDHHCPWINNCIGTHNHKYFLGFLTSVLGLCIVILFASVQYWQFECWSNLTNGHSADNYLVAAATCDAWVMWVAANTSLHFFWVGTLLACQCYQIMVLGMTTNERVNAGRYKHFKQGNPFHRGALQNAADFCNFSFCGVKAKPSSDWLHSFDLKQSIEKLPLLTQKDNFHNGYVLPVKLKEDKPQSRPFWSRLGWKRPRNGKRDKMYEIKLKQVQCPYYAKMRANGALKQHVDVLQSPHEFQPFVSHKELSEGIPSKNAKYDTVKSKPPKYPMKTKLKREEIAEKIEIYYFDHGNSAYYRTTDCHPVLITDKCAEKTDQAATRFWAEIFGTIHIGIAFVTAFILQLLRFVLYSVIRPLTVGILQLIADYFVKPLLSILFNALVQPILILLYNIATSLRDLCEPLAEAVGLFLREIANLCAAIRIVEVKHVHAPTTACT</sequence>
<keyword evidence="2 8" id="KW-0812">Transmembrane</keyword>
<evidence type="ECO:0000256" key="4">
    <source>
        <dbReference type="ARBA" id="ARBA00022989"/>
    </source>
</evidence>
<dbReference type="PANTHER" id="PTHR24161">
    <property type="entry name" value="ANK_REP_REGION DOMAIN-CONTAINING PROTEIN-RELATED"/>
    <property type="match status" value="1"/>
</dbReference>
<feature type="transmembrane region" description="Helical" evidence="8">
    <location>
        <begin position="328"/>
        <end position="348"/>
    </location>
</feature>
<evidence type="ECO:0000256" key="7">
    <source>
        <dbReference type="PROSITE-ProRule" id="PRU00023"/>
    </source>
</evidence>
<feature type="transmembrane region" description="Helical" evidence="8">
    <location>
        <begin position="354"/>
        <end position="373"/>
    </location>
</feature>
<accession>A0A151WSR4</accession>
<evidence type="ECO:0000256" key="6">
    <source>
        <dbReference type="ARBA" id="ARBA00023136"/>
    </source>
</evidence>
<comment type="catalytic activity">
    <reaction evidence="8">
        <text>L-cysteinyl-[protein] + hexadecanoyl-CoA = S-hexadecanoyl-L-cysteinyl-[protein] + CoA</text>
        <dbReference type="Rhea" id="RHEA:36683"/>
        <dbReference type="Rhea" id="RHEA-COMP:10131"/>
        <dbReference type="Rhea" id="RHEA-COMP:11032"/>
        <dbReference type="ChEBI" id="CHEBI:29950"/>
        <dbReference type="ChEBI" id="CHEBI:57287"/>
        <dbReference type="ChEBI" id="CHEBI:57379"/>
        <dbReference type="ChEBI" id="CHEBI:74151"/>
        <dbReference type="EC" id="2.3.1.225"/>
    </reaction>
</comment>
<dbReference type="InterPro" id="IPR001594">
    <property type="entry name" value="Palmitoyltrfase_DHHC"/>
</dbReference>
<evidence type="ECO:0000256" key="1">
    <source>
        <dbReference type="ARBA" id="ARBA00004141"/>
    </source>
</evidence>
<keyword evidence="3" id="KW-0677">Repeat</keyword>
<protein>
    <recommendedName>
        <fullName evidence="8">Palmitoyltransferase</fullName>
        <ecNumber evidence="8">2.3.1.225</ecNumber>
    </recommendedName>
</protein>
<evidence type="ECO:0000256" key="3">
    <source>
        <dbReference type="ARBA" id="ARBA00022737"/>
    </source>
</evidence>
<dbReference type="GO" id="GO:0016020">
    <property type="term" value="C:membrane"/>
    <property type="evidence" value="ECO:0007669"/>
    <property type="project" value="UniProtKB-SubCell"/>
</dbReference>
<keyword evidence="8 11" id="KW-0808">Transferase</keyword>
<keyword evidence="4 8" id="KW-1133">Transmembrane helix</keyword>
<dbReference type="STRING" id="64791.A0A151WSR4"/>
<keyword evidence="8" id="KW-0012">Acyltransferase</keyword>
<feature type="domain" description="Palmitoyltransferase DHHC" evidence="10">
    <location>
        <begin position="406"/>
        <end position="539"/>
    </location>
</feature>
<dbReference type="EMBL" id="KQ982769">
    <property type="protein sequence ID" value="KYQ50878.1"/>
    <property type="molecule type" value="Genomic_DNA"/>
</dbReference>
<reference evidence="11 12" key="1">
    <citation type="submission" date="2015-09" db="EMBL/GenBank/DDBJ databases">
        <title>Trachymyrmex zeteki WGS genome.</title>
        <authorList>
            <person name="Nygaard S."/>
            <person name="Hu H."/>
            <person name="Boomsma J."/>
            <person name="Zhang G."/>
        </authorList>
    </citation>
    <scope>NUCLEOTIDE SEQUENCE [LARGE SCALE GENOMIC DNA]</scope>
    <source>
        <strain evidence="11">Tzet28-1</strain>
        <tissue evidence="11">Whole body</tissue>
    </source>
</reference>
<dbReference type="Gene3D" id="1.25.40.20">
    <property type="entry name" value="Ankyrin repeat-containing domain"/>
    <property type="match status" value="1"/>
</dbReference>
<dbReference type="PANTHER" id="PTHR24161:SF85">
    <property type="entry name" value="PALMITOYLTRANSFERASE HIP14"/>
    <property type="match status" value="1"/>
</dbReference>
<evidence type="ECO:0000313" key="12">
    <source>
        <dbReference type="Proteomes" id="UP000075809"/>
    </source>
</evidence>
<keyword evidence="12" id="KW-1185">Reference proteome</keyword>
<dbReference type="Pfam" id="PF01529">
    <property type="entry name" value="DHHC"/>
    <property type="match status" value="1"/>
</dbReference>
<organism evidence="11 12">
    <name type="scientific">Mycetomoellerius zeteki</name>
    <dbReference type="NCBI Taxonomy" id="64791"/>
    <lineage>
        <taxon>Eukaryota</taxon>
        <taxon>Metazoa</taxon>
        <taxon>Ecdysozoa</taxon>
        <taxon>Arthropoda</taxon>
        <taxon>Hexapoda</taxon>
        <taxon>Insecta</taxon>
        <taxon>Pterygota</taxon>
        <taxon>Neoptera</taxon>
        <taxon>Endopterygota</taxon>
        <taxon>Hymenoptera</taxon>
        <taxon>Apocrita</taxon>
        <taxon>Aculeata</taxon>
        <taxon>Formicoidea</taxon>
        <taxon>Formicidae</taxon>
        <taxon>Myrmicinae</taxon>
        <taxon>Mycetomoellerius</taxon>
    </lineage>
</organism>
<evidence type="ECO:0000256" key="5">
    <source>
        <dbReference type="ARBA" id="ARBA00023043"/>
    </source>
</evidence>
<dbReference type="Proteomes" id="UP000075809">
    <property type="component" value="Unassembled WGS sequence"/>
</dbReference>
<keyword evidence="6 8" id="KW-0472">Membrane</keyword>
<dbReference type="InterPro" id="IPR002110">
    <property type="entry name" value="Ankyrin_rpt"/>
</dbReference>
<evidence type="ECO:0000256" key="9">
    <source>
        <dbReference type="SAM" id="MobiDB-lite"/>
    </source>
</evidence>
<comment type="similarity">
    <text evidence="8">Belongs to the DHHC palmitoyltransferase family.</text>
</comment>
<name>A0A151WSR4_9HYME</name>
<feature type="repeat" description="ANK" evidence="7">
    <location>
        <begin position="64"/>
        <end position="96"/>
    </location>
</feature>
<dbReference type="Pfam" id="PF00023">
    <property type="entry name" value="Ank"/>
    <property type="match status" value="2"/>
</dbReference>
<evidence type="ECO:0000259" key="10">
    <source>
        <dbReference type="Pfam" id="PF01529"/>
    </source>
</evidence>
<feature type="repeat" description="ANK" evidence="7">
    <location>
        <begin position="199"/>
        <end position="231"/>
    </location>
</feature>
<dbReference type="Pfam" id="PF12796">
    <property type="entry name" value="Ank_2"/>
    <property type="match status" value="1"/>
</dbReference>
<evidence type="ECO:0000313" key="11">
    <source>
        <dbReference type="EMBL" id="KYQ50878.1"/>
    </source>
</evidence>
<feature type="repeat" description="ANK" evidence="7">
    <location>
        <begin position="131"/>
        <end position="163"/>
    </location>
</feature>
<evidence type="ECO:0000256" key="2">
    <source>
        <dbReference type="ARBA" id="ARBA00022692"/>
    </source>
</evidence>
<dbReference type="EC" id="2.3.1.225" evidence="8"/>
<dbReference type="PROSITE" id="PS50297">
    <property type="entry name" value="ANK_REP_REGION"/>
    <property type="match status" value="4"/>
</dbReference>
<keyword evidence="5 7" id="KW-0040">ANK repeat</keyword>
<comment type="subcellular location">
    <subcellularLocation>
        <location evidence="1">Membrane</location>
        <topology evidence="1">Multi-pass membrane protein</topology>
    </subcellularLocation>
</comment>
<dbReference type="PROSITE" id="PS50216">
    <property type="entry name" value="DHHC"/>
    <property type="match status" value="1"/>
</dbReference>
<feature type="transmembrane region" description="Helical" evidence="8">
    <location>
        <begin position="273"/>
        <end position="293"/>
    </location>
</feature>
<dbReference type="GO" id="GO:0019706">
    <property type="term" value="F:protein-cysteine S-palmitoyltransferase activity"/>
    <property type="evidence" value="ECO:0007669"/>
    <property type="project" value="UniProtKB-EC"/>
</dbReference>
<dbReference type="PROSITE" id="PS50088">
    <property type="entry name" value="ANK_REPEAT"/>
    <property type="match status" value="4"/>
</dbReference>
<dbReference type="InterPro" id="IPR036770">
    <property type="entry name" value="Ankyrin_rpt-contain_sf"/>
</dbReference>
<dbReference type="AlphaFoldDB" id="A0A151WSR4"/>
<feature type="transmembrane region" description="Helical" evidence="8">
    <location>
        <begin position="299"/>
        <end position="316"/>
    </location>
</feature>
<gene>
    <name evidence="11" type="ORF">ALC60_10017</name>
</gene>
<comment type="domain">
    <text evidence="8">The DHHC domain is required for palmitoyltransferase activity.</text>
</comment>
<dbReference type="SMART" id="SM00248">
    <property type="entry name" value="ANK"/>
    <property type="match status" value="6"/>
</dbReference>
<proteinExistence type="inferred from homology"/>
<feature type="transmembrane region" description="Helical" evidence="8">
    <location>
        <begin position="756"/>
        <end position="775"/>
    </location>
</feature>